<proteinExistence type="predicted"/>
<keyword evidence="2" id="KW-1185">Reference proteome</keyword>
<dbReference type="OrthoDB" id="4540679at2759"/>
<dbReference type="GeneID" id="31013867"/>
<sequence length="318" mass="35834">MGFDRTGSSPFQFNANKLGTVKPSLADPEGIDLSADELKLVFGIQEQYFAKLPKRMVIPVLEGRWYMEQWYSTSGYLYVVEPEEWVPQVSHGETMPASSFKTTYVREEEKITQTEFNAGTSAEVSIEAGGSFYGVSASVKSTSDISFRYSSSTTTKESLETKGTSGKTPIHQLFVYPKLRCKIIRKQRIDYTINDSSSELKWTGDSYRDGYWNERWVADRRLGSVRNLGLHPVPMEGNGLGHKAYVLPIPQIADAGDDIDVTTIMSRQGWVDWYVYDIDWEEVNDGETIDLAAPKNGVAFRPMTTWTTLPPLNPDDDE</sequence>
<reference evidence="1 2" key="1">
    <citation type="submission" date="2016-10" db="EMBL/GenBank/DDBJ databases">
        <title>Proteomics and genomics reveal pathogen-plant mechanisms compatible with a hemibiotrophic lifestyle of Diplodia corticola.</title>
        <authorList>
            <person name="Fernandes I."/>
            <person name="De Jonge R."/>
            <person name="Van De Peer Y."/>
            <person name="Devreese B."/>
            <person name="Alves A."/>
            <person name="Esteves A.C."/>
        </authorList>
    </citation>
    <scope>NUCLEOTIDE SEQUENCE [LARGE SCALE GENOMIC DNA]</scope>
    <source>
        <strain evidence="1 2">CBS 112549</strain>
    </source>
</reference>
<protein>
    <submittedName>
        <fullName evidence="1">Uncharacterized protein</fullName>
    </submittedName>
</protein>
<accession>A0A1J9QZN0</accession>
<evidence type="ECO:0000313" key="1">
    <source>
        <dbReference type="EMBL" id="OJD33825.1"/>
    </source>
</evidence>
<dbReference type="AlphaFoldDB" id="A0A1J9QZN0"/>
<comment type="caution">
    <text evidence="1">The sequence shown here is derived from an EMBL/GenBank/DDBJ whole genome shotgun (WGS) entry which is preliminary data.</text>
</comment>
<evidence type="ECO:0000313" key="2">
    <source>
        <dbReference type="Proteomes" id="UP000183809"/>
    </source>
</evidence>
<name>A0A1J9QZN0_9PEZI</name>
<organism evidence="1 2">
    <name type="scientific">Diplodia corticola</name>
    <dbReference type="NCBI Taxonomy" id="236234"/>
    <lineage>
        <taxon>Eukaryota</taxon>
        <taxon>Fungi</taxon>
        <taxon>Dikarya</taxon>
        <taxon>Ascomycota</taxon>
        <taxon>Pezizomycotina</taxon>
        <taxon>Dothideomycetes</taxon>
        <taxon>Dothideomycetes incertae sedis</taxon>
        <taxon>Botryosphaeriales</taxon>
        <taxon>Botryosphaeriaceae</taxon>
        <taxon>Diplodia</taxon>
    </lineage>
</organism>
<dbReference type="STRING" id="236234.A0A1J9QZN0"/>
<dbReference type="Proteomes" id="UP000183809">
    <property type="component" value="Unassembled WGS sequence"/>
</dbReference>
<gene>
    <name evidence="1" type="ORF">BKCO1_2700073</name>
</gene>
<dbReference type="EMBL" id="MNUE01000027">
    <property type="protein sequence ID" value="OJD33825.1"/>
    <property type="molecule type" value="Genomic_DNA"/>
</dbReference>
<dbReference type="RefSeq" id="XP_020130085.1">
    <property type="nucleotide sequence ID" value="XM_020273606.1"/>
</dbReference>